<evidence type="ECO:0000313" key="2">
    <source>
        <dbReference type="Proteomes" id="UP001294444"/>
    </source>
</evidence>
<name>A0AAJ4XJ05_9BASI</name>
<keyword evidence="2" id="KW-1185">Reference proteome</keyword>
<accession>A0AAJ4XJ05</accession>
<dbReference type="AlphaFoldDB" id="A0AAJ4XJ05"/>
<gene>
    <name evidence="1" type="ORF">MEPE_01719</name>
</gene>
<proteinExistence type="predicted"/>
<protein>
    <submittedName>
        <fullName evidence="1">Uncharacterized protein</fullName>
    </submittedName>
</protein>
<evidence type="ECO:0000313" key="1">
    <source>
        <dbReference type="EMBL" id="SNX83013.1"/>
    </source>
</evidence>
<reference evidence="1" key="1">
    <citation type="submission" date="2023-10" db="EMBL/GenBank/DDBJ databases">
        <authorList>
            <person name="Guldener U."/>
        </authorList>
    </citation>
    <scope>NUCLEOTIDE SEQUENCE</scope>
    <source>
        <strain evidence="1">Mp4</strain>
    </source>
</reference>
<comment type="caution">
    <text evidence="1">The sequence shown here is derived from an EMBL/GenBank/DDBJ whole genome shotgun (WGS) entry which is preliminary data.</text>
</comment>
<organism evidence="1 2">
    <name type="scientific">Melanopsichium pennsylvanicum</name>
    <dbReference type="NCBI Taxonomy" id="63383"/>
    <lineage>
        <taxon>Eukaryota</taxon>
        <taxon>Fungi</taxon>
        <taxon>Dikarya</taxon>
        <taxon>Basidiomycota</taxon>
        <taxon>Ustilaginomycotina</taxon>
        <taxon>Ustilaginomycetes</taxon>
        <taxon>Ustilaginales</taxon>
        <taxon>Ustilaginaceae</taxon>
        <taxon>Melanopsichium</taxon>
    </lineage>
</organism>
<dbReference type="Proteomes" id="UP001294444">
    <property type="component" value="Unassembled WGS sequence"/>
</dbReference>
<sequence length="124" mass="14131">MLFEFAVHTEWLAPTVAGLFVLAFSDGKEHFETMKRSSTEGDFKTNQGASLAIQQPSSNTQQQQIITLCNLPEELPIWCLLDDLFDWQSLFAHKSSVKWRCDGVENACLKYKLRCRSLKKALFG</sequence>
<dbReference type="EMBL" id="OAPG01000003">
    <property type="protein sequence ID" value="SNX83013.1"/>
    <property type="molecule type" value="Genomic_DNA"/>
</dbReference>